<name>A0AAV4DU89_9GAST</name>
<evidence type="ECO:0000313" key="3">
    <source>
        <dbReference type="EMBL" id="GFO47646.1"/>
    </source>
</evidence>
<evidence type="ECO:0000256" key="2">
    <source>
        <dbReference type="SAM" id="Phobius"/>
    </source>
</evidence>
<gene>
    <name evidence="3" type="ORF">PoB_007415100</name>
</gene>
<feature type="compositionally biased region" description="Polar residues" evidence="1">
    <location>
        <begin position="25"/>
        <end position="51"/>
    </location>
</feature>
<evidence type="ECO:0000313" key="4">
    <source>
        <dbReference type="Proteomes" id="UP000735302"/>
    </source>
</evidence>
<feature type="region of interest" description="Disordered" evidence="1">
    <location>
        <begin position="25"/>
        <end position="57"/>
    </location>
</feature>
<keyword evidence="2" id="KW-0812">Transmembrane</keyword>
<protein>
    <submittedName>
        <fullName evidence="3">Sushi, von Willebrand factor type a, egf and pentraxin domain-containing protein 1</fullName>
    </submittedName>
</protein>
<keyword evidence="4" id="KW-1185">Reference proteome</keyword>
<accession>A0AAV4DU89</accession>
<organism evidence="3 4">
    <name type="scientific">Plakobranchus ocellatus</name>
    <dbReference type="NCBI Taxonomy" id="259542"/>
    <lineage>
        <taxon>Eukaryota</taxon>
        <taxon>Metazoa</taxon>
        <taxon>Spiralia</taxon>
        <taxon>Lophotrochozoa</taxon>
        <taxon>Mollusca</taxon>
        <taxon>Gastropoda</taxon>
        <taxon>Heterobranchia</taxon>
        <taxon>Euthyneura</taxon>
        <taxon>Panpulmonata</taxon>
        <taxon>Sacoglossa</taxon>
        <taxon>Placobranchoidea</taxon>
        <taxon>Plakobranchidae</taxon>
        <taxon>Plakobranchus</taxon>
    </lineage>
</organism>
<reference evidence="3 4" key="1">
    <citation type="journal article" date="2021" name="Elife">
        <title>Chloroplast acquisition without the gene transfer in kleptoplastic sea slugs, Plakobranchus ocellatus.</title>
        <authorList>
            <person name="Maeda T."/>
            <person name="Takahashi S."/>
            <person name="Yoshida T."/>
            <person name="Shimamura S."/>
            <person name="Takaki Y."/>
            <person name="Nagai Y."/>
            <person name="Toyoda A."/>
            <person name="Suzuki Y."/>
            <person name="Arimoto A."/>
            <person name="Ishii H."/>
            <person name="Satoh N."/>
            <person name="Nishiyama T."/>
            <person name="Hasebe M."/>
            <person name="Maruyama T."/>
            <person name="Minagawa J."/>
            <person name="Obokata J."/>
            <person name="Shigenobu S."/>
        </authorList>
    </citation>
    <scope>NUCLEOTIDE SEQUENCE [LARGE SCALE GENOMIC DNA]</scope>
</reference>
<keyword evidence="2" id="KW-0472">Membrane</keyword>
<proteinExistence type="predicted"/>
<keyword evidence="2" id="KW-1133">Transmembrane helix</keyword>
<sequence length="186" mass="19999">MSSSPTRTAQSSTFALLDVSSPLTYMSTPQEESSSGESSTVLPSTAPSTVATAVPGDGWSSTPTLTTDLYSTYTTVLVEPSSLVPSSVLSLCPCKCAENLLSAPLNSIEIEQITSSIHKKLYVDKRNLSATKRRYISVKDQRPSAHTIGYFGVCILAVIFIGIFLLDITTLSRHIMELVNDCNGRN</sequence>
<evidence type="ECO:0000256" key="1">
    <source>
        <dbReference type="SAM" id="MobiDB-lite"/>
    </source>
</evidence>
<dbReference type="EMBL" id="BLXT01008339">
    <property type="protein sequence ID" value="GFO47646.1"/>
    <property type="molecule type" value="Genomic_DNA"/>
</dbReference>
<feature type="transmembrane region" description="Helical" evidence="2">
    <location>
        <begin position="148"/>
        <end position="166"/>
    </location>
</feature>
<dbReference type="Proteomes" id="UP000735302">
    <property type="component" value="Unassembled WGS sequence"/>
</dbReference>
<dbReference type="AlphaFoldDB" id="A0AAV4DU89"/>
<comment type="caution">
    <text evidence="3">The sequence shown here is derived from an EMBL/GenBank/DDBJ whole genome shotgun (WGS) entry which is preliminary data.</text>
</comment>